<protein>
    <submittedName>
        <fullName evidence="1">Uncharacterized protein</fullName>
    </submittedName>
</protein>
<gene>
    <name evidence="1" type="ORF">RHMOL_Rhmol10G0141700</name>
</gene>
<name>A0ACC0M335_RHOML</name>
<sequence length="276" mass="30583">MIRVVVSMAWVEARGLRVKICWDRLIGRLPDRRVCAPRGLISNSSSSKSMGVDSSEARAEAQMGNVTPVQSPSGDVVTALLVLDQLLPHLKKQVLRRSHVLVGVRGWLSMGRRRLMDLMILQPTMMQVIVVEVRTEPLQLQVSNLAGTSPRIGGFSDCASPAMLLGCLQLLTRKIPELSVCRLMSLLTVTGPLLYYAIWFEVRDQNLIHQDSEDEPADPSIIYEEPEEEAPSDRRRYLPQDQKLDPDPIVASFSCGAAGVISSLMILGVNNNIEQQ</sequence>
<dbReference type="Proteomes" id="UP001062846">
    <property type="component" value="Chromosome 10"/>
</dbReference>
<proteinExistence type="predicted"/>
<evidence type="ECO:0000313" key="1">
    <source>
        <dbReference type="EMBL" id="KAI8535009.1"/>
    </source>
</evidence>
<keyword evidence="2" id="KW-1185">Reference proteome</keyword>
<dbReference type="EMBL" id="CM046397">
    <property type="protein sequence ID" value="KAI8535009.1"/>
    <property type="molecule type" value="Genomic_DNA"/>
</dbReference>
<reference evidence="1" key="1">
    <citation type="submission" date="2022-02" db="EMBL/GenBank/DDBJ databases">
        <title>Plant Genome Project.</title>
        <authorList>
            <person name="Zhang R.-G."/>
        </authorList>
    </citation>
    <scope>NUCLEOTIDE SEQUENCE</scope>
    <source>
        <strain evidence="1">AT1</strain>
    </source>
</reference>
<evidence type="ECO:0000313" key="2">
    <source>
        <dbReference type="Proteomes" id="UP001062846"/>
    </source>
</evidence>
<accession>A0ACC0M335</accession>
<organism evidence="1 2">
    <name type="scientific">Rhododendron molle</name>
    <name type="common">Chinese azalea</name>
    <name type="synonym">Azalea mollis</name>
    <dbReference type="NCBI Taxonomy" id="49168"/>
    <lineage>
        <taxon>Eukaryota</taxon>
        <taxon>Viridiplantae</taxon>
        <taxon>Streptophyta</taxon>
        <taxon>Embryophyta</taxon>
        <taxon>Tracheophyta</taxon>
        <taxon>Spermatophyta</taxon>
        <taxon>Magnoliopsida</taxon>
        <taxon>eudicotyledons</taxon>
        <taxon>Gunneridae</taxon>
        <taxon>Pentapetalae</taxon>
        <taxon>asterids</taxon>
        <taxon>Ericales</taxon>
        <taxon>Ericaceae</taxon>
        <taxon>Ericoideae</taxon>
        <taxon>Rhodoreae</taxon>
        <taxon>Rhododendron</taxon>
    </lineage>
</organism>
<comment type="caution">
    <text evidence="1">The sequence shown here is derived from an EMBL/GenBank/DDBJ whole genome shotgun (WGS) entry which is preliminary data.</text>
</comment>